<evidence type="ECO:0000313" key="11">
    <source>
        <dbReference type="Proteomes" id="UP000608154"/>
    </source>
</evidence>
<evidence type="ECO:0000313" key="10">
    <source>
        <dbReference type="EMBL" id="GGC14736.1"/>
    </source>
</evidence>
<dbReference type="InterPro" id="IPR010065">
    <property type="entry name" value="AA_ABC_transptr_permease_3TM"/>
</dbReference>
<comment type="similarity">
    <text evidence="2">Belongs to the binding-protein-dependent transport system permease family. HisMQ subfamily.</text>
</comment>
<dbReference type="EMBL" id="BMHK01000046">
    <property type="protein sequence ID" value="GGC14736.1"/>
    <property type="molecule type" value="Genomic_DNA"/>
</dbReference>
<keyword evidence="7 8" id="KW-0472">Membrane</keyword>
<evidence type="ECO:0000256" key="3">
    <source>
        <dbReference type="ARBA" id="ARBA00022448"/>
    </source>
</evidence>
<comment type="caution">
    <text evidence="10">The sequence shown here is derived from an EMBL/GenBank/DDBJ whole genome shotgun (WGS) entry which is preliminary data.</text>
</comment>
<evidence type="ECO:0000256" key="6">
    <source>
        <dbReference type="ARBA" id="ARBA00022989"/>
    </source>
</evidence>
<evidence type="ECO:0000256" key="5">
    <source>
        <dbReference type="ARBA" id="ARBA00022692"/>
    </source>
</evidence>
<dbReference type="AlphaFoldDB" id="A0A916TVC2"/>
<reference evidence="10" key="1">
    <citation type="journal article" date="2014" name="Int. J. Syst. Evol. Microbiol.">
        <title>Complete genome sequence of Corynebacterium casei LMG S-19264T (=DSM 44701T), isolated from a smear-ripened cheese.</title>
        <authorList>
            <consortium name="US DOE Joint Genome Institute (JGI-PGF)"/>
            <person name="Walter F."/>
            <person name="Albersmeier A."/>
            <person name="Kalinowski J."/>
            <person name="Ruckert C."/>
        </authorList>
    </citation>
    <scope>NUCLEOTIDE SEQUENCE</scope>
    <source>
        <strain evidence="10">CGMCC 1.15095</strain>
    </source>
</reference>
<dbReference type="PROSITE" id="PS50928">
    <property type="entry name" value="ABC_TM1"/>
    <property type="match status" value="1"/>
</dbReference>
<evidence type="ECO:0000256" key="8">
    <source>
        <dbReference type="RuleBase" id="RU363032"/>
    </source>
</evidence>
<organism evidence="10 11">
    <name type="scientific">Novosphingobium endophyticum</name>
    <dbReference type="NCBI Taxonomy" id="1955250"/>
    <lineage>
        <taxon>Bacteria</taxon>
        <taxon>Pseudomonadati</taxon>
        <taxon>Pseudomonadota</taxon>
        <taxon>Alphaproteobacteria</taxon>
        <taxon>Sphingomonadales</taxon>
        <taxon>Sphingomonadaceae</taxon>
        <taxon>Novosphingobium</taxon>
    </lineage>
</organism>
<accession>A0A916TVC2</accession>
<dbReference type="InterPro" id="IPR043429">
    <property type="entry name" value="ArtM/GltK/GlnP/TcyL/YhdX-like"/>
</dbReference>
<dbReference type="PANTHER" id="PTHR30614:SF21">
    <property type="entry name" value="AMINO ACID ABC TRANSPORTER PERMEASE"/>
    <property type="match status" value="1"/>
</dbReference>
<name>A0A916TVC2_9SPHN</name>
<evidence type="ECO:0000256" key="1">
    <source>
        <dbReference type="ARBA" id="ARBA00004429"/>
    </source>
</evidence>
<feature type="transmembrane region" description="Helical" evidence="8">
    <location>
        <begin position="196"/>
        <end position="218"/>
    </location>
</feature>
<proteinExistence type="inferred from homology"/>
<feature type="domain" description="ABC transmembrane type-1" evidence="9">
    <location>
        <begin position="25"/>
        <end position="215"/>
    </location>
</feature>
<dbReference type="PANTHER" id="PTHR30614">
    <property type="entry name" value="MEMBRANE COMPONENT OF AMINO ACID ABC TRANSPORTER"/>
    <property type="match status" value="1"/>
</dbReference>
<dbReference type="CDD" id="cd06261">
    <property type="entry name" value="TM_PBP2"/>
    <property type="match status" value="1"/>
</dbReference>
<sequence>MLDIIRENWVLLLIGNYPHGPVGGLVGTLLLASVSLLIALPCSVAMAMARNSHSRILRGGVTSIVWLMRGTPLLMVVFWSNYLVPLLLGWPVGPFWVMFVALVVYESAYLSEVVRAGINALPRGQSEAARALGLPESVTMFTIILPQALYNSFPALLTQFVSIIKETSLGFVIGVHEFTYSAAVINANLLVRPVEIFSILALTYFIICFSFASAARWVERRIRRNRGLSAQ</sequence>
<dbReference type="Gene3D" id="1.10.3720.10">
    <property type="entry name" value="MetI-like"/>
    <property type="match status" value="1"/>
</dbReference>
<keyword evidence="6 8" id="KW-1133">Transmembrane helix</keyword>
<dbReference type="NCBIfam" id="TIGR01726">
    <property type="entry name" value="HEQRo_perm_3TM"/>
    <property type="match status" value="1"/>
</dbReference>
<keyword evidence="3 8" id="KW-0813">Transport</keyword>
<dbReference type="SUPFAM" id="SSF161098">
    <property type="entry name" value="MetI-like"/>
    <property type="match status" value="1"/>
</dbReference>
<feature type="transmembrane region" description="Helical" evidence="8">
    <location>
        <begin position="61"/>
        <end position="82"/>
    </location>
</feature>
<dbReference type="InterPro" id="IPR035906">
    <property type="entry name" value="MetI-like_sf"/>
</dbReference>
<dbReference type="GO" id="GO:0006865">
    <property type="term" value="P:amino acid transport"/>
    <property type="evidence" value="ECO:0007669"/>
    <property type="project" value="TreeGrafter"/>
</dbReference>
<reference evidence="10" key="2">
    <citation type="submission" date="2020-09" db="EMBL/GenBank/DDBJ databases">
        <authorList>
            <person name="Sun Q."/>
            <person name="Zhou Y."/>
        </authorList>
    </citation>
    <scope>NUCLEOTIDE SEQUENCE</scope>
    <source>
        <strain evidence="10">CGMCC 1.15095</strain>
    </source>
</reference>
<dbReference type="GO" id="GO:0022857">
    <property type="term" value="F:transmembrane transporter activity"/>
    <property type="evidence" value="ECO:0007669"/>
    <property type="project" value="InterPro"/>
</dbReference>
<evidence type="ECO:0000256" key="7">
    <source>
        <dbReference type="ARBA" id="ARBA00023136"/>
    </source>
</evidence>
<dbReference type="GO" id="GO:0043190">
    <property type="term" value="C:ATP-binding cassette (ABC) transporter complex"/>
    <property type="evidence" value="ECO:0007669"/>
    <property type="project" value="InterPro"/>
</dbReference>
<protein>
    <submittedName>
        <fullName evidence="10">Amino acid ABC transporter permease</fullName>
    </submittedName>
</protein>
<dbReference type="Proteomes" id="UP000608154">
    <property type="component" value="Unassembled WGS sequence"/>
</dbReference>
<keyword evidence="5 8" id="KW-0812">Transmembrane</keyword>
<keyword evidence="4" id="KW-1003">Cell membrane</keyword>
<dbReference type="RefSeq" id="WP_188773040.1">
    <property type="nucleotide sequence ID" value="NZ_BMHK01000046.1"/>
</dbReference>
<feature type="transmembrane region" description="Helical" evidence="8">
    <location>
        <begin position="25"/>
        <end position="49"/>
    </location>
</feature>
<gene>
    <name evidence="10" type="ORF">GCM10011494_36950</name>
</gene>
<comment type="subcellular location">
    <subcellularLocation>
        <location evidence="1">Cell inner membrane</location>
        <topology evidence="1">Multi-pass membrane protein</topology>
    </subcellularLocation>
    <subcellularLocation>
        <location evidence="8">Cell membrane</location>
        <topology evidence="8">Multi-pass membrane protein</topology>
    </subcellularLocation>
</comment>
<keyword evidence="11" id="KW-1185">Reference proteome</keyword>
<evidence type="ECO:0000256" key="2">
    <source>
        <dbReference type="ARBA" id="ARBA00010072"/>
    </source>
</evidence>
<feature type="transmembrane region" description="Helical" evidence="8">
    <location>
        <begin position="88"/>
        <end position="110"/>
    </location>
</feature>
<evidence type="ECO:0000259" key="9">
    <source>
        <dbReference type="PROSITE" id="PS50928"/>
    </source>
</evidence>
<evidence type="ECO:0000256" key="4">
    <source>
        <dbReference type="ARBA" id="ARBA00022475"/>
    </source>
</evidence>
<dbReference type="InterPro" id="IPR000515">
    <property type="entry name" value="MetI-like"/>
</dbReference>
<dbReference type="Pfam" id="PF00528">
    <property type="entry name" value="BPD_transp_1"/>
    <property type="match status" value="1"/>
</dbReference>